<protein>
    <submittedName>
        <fullName evidence="3">Pyrimidine utilization protein D</fullName>
    </submittedName>
</protein>
<dbReference type="Gene3D" id="3.40.50.1820">
    <property type="entry name" value="alpha/beta hydrolase"/>
    <property type="match status" value="1"/>
</dbReference>
<comment type="caution">
    <text evidence="3">The sequence shown here is derived from an EMBL/GenBank/DDBJ whole genome shotgun (WGS) entry which is preliminary data.</text>
</comment>
<evidence type="ECO:0000313" key="3">
    <source>
        <dbReference type="EMBL" id="NNH37931.1"/>
    </source>
</evidence>
<feature type="domain" description="AB hydrolase-1" evidence="2">
    <location>
        <begin position="18"/>
        <end position="125"/>
    </location>
</feature>
<dbReference type="InterPro" id="IPR050266">
    <property type="entry name" value="AB_hydrolase_sf"/>
</dbReference>
<sequence>MSYQIHRCTGNSAAEYLILSSGLGGHASFWKPQIEALMRYFHVLSYDQEGCHADSALLPEEYAITDLTKQLIEIIKLERIQQFHFMGHAIGGFIGAELAVLISSAETKLLSLTCINSWDEVDPHTQKCFEARIHLLKSAGAEAYVRAQGLFLYPPAWISENHKHLNILENVQLEDFPPAPNVLKRIEAAQKFRINEQHIQALQYCQLHFIANQDDFLVPVHKSSDLKNALGHGQLSILASGAHASTVTEPELLNKTMLQFFQNHFFKSGFLIALSE</sequence>
<evidence type="ECO:0000256" key="1">
    <source>
        <dbReference type="ARBA" id="ARBA00022801"/>
    </source>
</evidence>
<reference evidence="3 4" key="1">
    <citation type="submission" date="2020-04" db="EMBL/GenBank/DDBJ databases">
        <title>Acinetobacter Taxon 24.</title>
        <authorList>
            <person name="Nemec A."/>
            <person name="Radolfova-Krizova L."/>
            <person name="Higgins P.G."/>
            <person name="Spanelova P."/>
        </authorList>
    </citation>
    <scope>NUCLEOTIDE SEQUENCE [LARGE SCALE GENOMIC DNA]</scope>
    <source>
        <strain evidence="3 4">ANC 4280</strain>
    </source>
</reference>
<proteinExistence type="predicted"/>
<dbReference type="InterPro" id="IPR019913">
    <property type="entry name" value="Pyrimidine_utilisation_RutD"/>
</dbReference>
<dbReference type="InterPro" id="IPR029058">
    <property type="entry name" value="AB_hydrolase_fold"/>
</dbReference>
<keyword evidence="1" id="KW-0378">Hydrolase</keyword>
<accession>A0A8E4FB48</accession>
<dbReference type="Pfam" id="PF00561">
    <property type="entry name" value="Abhydrolase_1"/>
    <property type="match status" value="1"/>
</dbReference>
<gene>
    <name evidence="3" type="primary">rutD</name>
    <name evidence="3" type="ORF">HLH11_04530</name>
</gene>
<dbReference type="GO" id="GO:0016811">
    <property type="term" value="F:hydrolase activity, acting on carbon-nitrogen (but not peptide) bonds, in linear amides"/>
    <property type="evidence" value="ECO:0007669"/>
    <property type="project" value="InterPro"/>
</dbReference>
<name>A0A8E4FB48_9GAMM</name>
<dbReference type="NCBIfam" id="TIGR03611">
    <property type="entry name" value="RutD"/>
    <property type="match status" value="1"/>
</dbReference>
<dbReference type="Proteomes" id="UP000532147">
    <property type="component" value="Unassembled WGS sequence"/>
</dbReference>
<dbReference type="RefSeq" id="WP_171534000.1">
    <property type="nucleotide sequence ID" value="NZ_JABERH010000013.1"/>
</dbReference>
<dbReference type="PANTHER" id="PTHR43798">
    <property type="entry name" value="MONOACYLGLYCEROL LIPASE"/>
    <property type="match status" value="1"/>
</dbReference>
<dbReference type="AlphaFoldDB" id="A0A8E4FB48"/>
<dbReference type="SUPFAM" id="SSF53474">
    <property type="entry name" value="alpha/beta-Hydrolases"/>
    <property type="match status" value="1"/>
</dbReference>
<dbReference type="GO" id="GO:0006212">
    <property type="term" value="P:uracil catabolic process"/>
    <property type="evidence" value="ECO:0007669"/>
    <property type="project" value="InterPro"/>
</dbReference>
<evidence type="ECO:0000313" key="4">
    <source>
        <dbReference type="Proteomes" id="UP000532147"/>
    </source>
</evidence>
<dbReference type="EMBL" id="JABERH010000013">
    <property type="protein sequence ID" value="NNH37931.1"/>
    <property type="molecule type" value="Genomic_DNA"/>
</dbReference>
<dbReference type="InterPro" id="IPR000073">
    <property type="entry name" value="AB_hydrolase_1"/>
</dbReference>
<evidence type="ECO:0000259" key="2">
    <source>
        <dbReference type="Pfam" id="PF00561"/>
    </source>
</evidence>
<organism evidence="3 4">
    <name type="scientific">Acinetobacter terrae</name>
    <dbReference type="NCBI Taxonomy" id="2731247"/>
    <lineage>
        <taxon>Bacteria</taxon>
        <taxon>Pseudomonadati</taxon>
        <taxon>Pseudomonadota</taxon>
        <taxon>Gammaproteobacteria</taxon>
        <taxon>Moraxellales</taxon>
        <taxon>Moraxellaceae</taxon>
        <taxon>Acinetobacter</taxon>
        <taxon>Acinetobacter Taxon 24</taxon>
    </lineage>
</organism>